<evidence type="ECO:0000256" key="1">
    <source>
        <dbReference type="SAM" id="Phobius"/>
    </source>
</evidence>
<evidence type="ECO:0000313" key="3">
    <source>
        <dbReference type="Proteomes" id="UP000229176"/>
    </source>
</evidence>
<feature type="transmembrane region" description="Helical" evidence="1">
    <location>
        <begin position="118"/>
        <end position="137"/>
    </location>
</feature>
<keyword evidence="1" id="KW-0812">Transmembrane</keyword>
<keyword evidence="1" id="KW-0472">Membrane</keyword>
<feature type="transmembrane region" description="Helical" evidence="1">
    <location>
        <begin position="31"/>
        <end position="52"/>
    </location>
</feature>
<dbReference type="EMBL" id="PCTI01000056">
    <property type="protein sequence ID" value="PIP68714.1"/>
    <property type="molecule type" value="Genomic_DNA"/>
</dbReference>
<keyword evidence="1" id="KW-1133">Transmembrane helix</keyword>
<reference evidence="2 3" key="1">
    <citation type="submission" date="2017-09" db="EMBL/GenBank/DDBJ databases">
        <title>Depth-based differentiation of microbial function through sediment-hosted aquifers and enrichment of novel symbionts in the deep terrestrial subsurface.</title>
        <authorList>
            <person name="Probst A.J."/>
            <person name="Ladd B."/>
            <person name="Jarett J.K."/>
            <person name="Geller-Mcgrath D.E."/>
            <person name="Sieber C.M."/>
            <person name="Emerson J.B."/>
            <person name="Anantharaman K."/>
            <person name="Thomas B.C."/>
            <person name="Malmstrom R."/>
            <person name="Stieglmeier M."/>
            <person name="Klingl A."/>
            <person name="Woyke T."/>
            <person name="Ryan C.M."/>
            <person name="Banfield J.F."/>
        </authorList>
    </citation>
    <scope>NUCLEOTIDE SEQUENCE [LARGE SCALE GENOMIC DNA]</scope>
    <source>
        <strain evidence="2">CG22_combo_CG10-13_8_21_14_all_32_8</strain>
    </source>
</reference>
<comment type="caution">
    <text evidence="2">The sequence shown here is derived from an EMBL/GenBank/DDBJ whole genome shotgun (WGS) entry which is preliminary data.</text>
</comment>
<proteinExistence type="predicted"/>
<name>A0A2H0CFM4_9BACT</name>
<feature type="transmembrane region" description="Helical" evidence="1">
    <location>
        <begin position="143"/>
        <end position="164"/>
    </location>
</feature>
<accession>A0A2H0CFM4</accession>
<organism evidence="2 3">
    <name type="scientific">Candidatus Nomurabacteria bacterium CG22_combo_CG10-13_8_21_14_all_32_8</name>
    <dbReference type="NCBI Taxonomy" id="1974732"/>
    <lineage>
        <taxon>Bacteria</taxon>
        <taxon>Candidatus Nomuraibacteriota</taxon>
    </lineage>
</organism>
<dbReference type="AlphaFoldDB" id="A0A2H0CFM4"/>
<evidence type="ECO:0000313" key="2">
    <source>
        <dbReference type="EMBL" id="PIP68714.1"/>
    </source>
</evidence>
<feature type="transmembrane region" description="Helical" evidence="1">
    <location>
        <begin position="64"/>
        <end position="85"/>
    </location>
</feature>
<feature type="transmembrane region" description="Helical" evidence="1">
    <location>
        <begin position="91"/>
        <end position="111"/>
    </location>
</feature>
<feature type="transmembrane region" description="Helical" evidence="1">
    <location>
        <begin position="176"/>
        <end position="195"/>
    </location>
</feature>
<evidence type="ECO:0008006" key="4">
    <source>
        <dbReference type="Google" id="ProtNLM"/>
    </source>
</evidence>
<protein>
    <recommendedName>
        <fullName evidence="4">EamA domain-containing protein</fullName>
    </recommendedName>
</protein>
<feature type="transmembrane region" description="Helical" evidence="1">
    <location>
        <begin position="258"/>
        <end position="276"/>
    </location>
</feature>
<dbReference type="Proteomes" id="UP000229176">
    <property type="component" value="Unassembled WGS sequence"/>
</dbReference>
<gene>
    <name evidence="2" type="ORF">COW91_03335</name>
</gene>
<sequence length="277" mass="31109">MVGIILTAIGTFLDEVASSFGKWEITHKKENIYTFGFLNTFWLLIVFIIISLIKDSFLFNTDSIPILGLLIVLEFAQAYSTLHAIEEADRSTLGFIMISTIPLLLVVDKILGYEIDIFNIFGISIIVLGLLILLFNHGINKKGIGYVVFSSINAVATLSIYKYCITNYNSVEAQQIITSIFLLLFLFFMSIWKFKQNPFDSLFKKELLVQSISNGLGGVIISFAYLFAPASIITSGKRASSILWSIISGNRYFHEKHIIVKIISFVFIIIGLTFLVL</sequence>
<feature type="transmembrane region" description="Helical" evidence="1">
    <location>
        <begin position="207"/>
        <end position="228"/>
    </location>
</feature>